<accession>A0A645D647</accession>
<reference evidence="2" key="1">
    <citation type="submission" date="2019-08" db="EMBL/GenBank/DDBJ databases">
        <authorList>
            <person name="Kucharzyk K."/>
            <person name="Murdoch R.W."/>
            <person name="Higgins S."/>
            <person name="Loffler F."/>
        </authorList>
    </citation>
    <scope>NUCLEOTIDE SEQUENCE</scope>
</reference>
<evidence type="ECO:0000313" key="2">
    <source>
        <dbReference type="EMBL" id="MPM84804.1"/>
    </source>
</evidence>
<evidence type="ECO:0000256" key="1">
    <source>
        <dbReference type="SAM" id="MobiDB-lite"/>
    </source>
</evidence>
<gene>
    <name evidence="2" type="ORF">SDC9_131880</name>
</gene>
<sequence length="104" mass="11417">MVAQRGAGAHAQHLQLLFGRQAHAFHVGRPLQQGLRARQQGAAVVVEQQTAPGAVEQFQRQQTFQFIDGRTGGRLRKRNGLGRAGRASGARHGHEDLQLPQRQP</sequence>
<comment type="caution">
    <text evidence="2">The sequence shown here is derived from an EMBL/GenBank/DDBJ whole genome shotgun (WGS) entry which is preliminary data.</text>
</comment>
<proteinExistence type="predicted"/>
<organism evidence="2">
    <name type="scientific">bioreactor metagenome</name>
    <dbReference type="NCBI Taxonomy" id="1076179"/>
    <lineage>
        <taxon>unclassified sequences</taxon>
        <taxon>metagenomes</taxon>
        <taxon>ecological metagenomes</taxon>
    </lineage>
</organism>
<feature type="region of interest" description="Disordered" evidence="1">
    <location>
        <begin position="70"/>
        <end position="104"/>
    </location>
</feature>
<dbReference type="EMBL" id="VSSQ01033273">
    <property type="protein sequence ID" value="MPM84804.1"/>
    <property type="molecule type" value="Genomic_DNA"/>
</dbReference>
<name>A0A645D647_9ZZZZ</name>
<dbReference type="AlphaFoldDB" id="A0A645D647"/>
<protein>
    <submittedName>
        <fullName evidence="2">Uncharacterized protein</fullName>
    </submittedName>
</protein>